<evidence type="ECO:0000256" key="1">
    <source>
        <dbReference type="SAM" id="MobiDB-lite"/>
    </source>
</evidence>
<accession>A0AAW0N5P1</accession>
<name>A0AAW0N5P1_9GOBI</name>
<evidence type="ECO:0000313" key="3">
    <source>
        <dbReference type="Proteomes" id="UP001460270"/>
    </source>
</evidence>
<proteinExistence type="predicted"/>
<organism evidence="2 3">
    <name type="scientific">Mugilogobius chulae</name>
    <name type="common">yellowstripe goby</name>
    <dbReference type="NCBI Taxonomy" id="88201"/>
    <lineage>
        <taxon>Eukaryota</taxon>
        <taxon>Metazoa</taxon>
        <taxon>Chordata</taxon>
        <taxon>Craniata</taxon>
        <taxon>Vertebrata</taxon>
        <taxon>Euteleostomi</taxon>
        <taxon>Actinopterygii</taxon>
        <taxon>Neopterygii</taxon>
        <taxon>Teleostei</taxon>
        <taxon>Neoteleostei</taxon>
        <taxon>Acanthomorphata</taxon>
        <taxon>Gobiaria</taxon>
        <taxon>Gobiiformes</taxon>
        <taxon>Gobioidei</taxon>
        <taxon>Gobiidae</taxon>
        <taxon>Gobionellinae</taxon>
        <taxon>Mugilogobius</taxon>
    </lineage>
</organism>
<evidence type="ECO:0000313" key="2">
    <source>
        <dbReference type="EMBL" id="KAK7886076.1"/>
    </source>
</evidence>
<gene>
    <name evidence="2" type="ORF">WMY93_025697</name>
</gene>
<dbReference type="Proteomes" id="UP001460270">
    <property type="component" value="Unassembled WGS sequence"/>
</dbReference>
<dbReference type="AlphaFoldDB" id="A0AAW0N5P1"/>
<reference evidence="3" key="1">
    <citation type="submission" date="2024-04" db="EMBL/GenBank/DDBJ databases">
        <title>Salinicola lusitanus LLJ914,a marine bacterium isolated from the Okinawa Trough.</title>
        <authorList>
            <person name="Li J."/>
        </authorList>
    </citation>
    <scope>NUCLEOTIDE SEQUENCE [LARGE SCALE GENOMIC DNA]</scope>
</reference>
<comment type="caution">
    <text evidence="2">The sequence shown here is derived from an EMBL/GenBank/DDBJ whole genome shotgun (WGS) entry which is preliminary data.</text>
</comment>
<keyword evidence="3" id="KW-1185">Reference proteome</keyword>
<dbReference type="EMBL" id="JBBPFD010000019">
    <property type="protein sequence ID" value="KAK7886076.1"/>
    <property type="molecule type" value="Genomic_DNA"/>
</dbReference>
<sequence>MMRRRNRRQWTGEGQDRHEPELPSDDSSVVKETDLSPDSDEEPYTNTDETMSALADSQKTCTVFVLNTRAKSNLSQKYVNTVVEGVQQYQSSLLDTSGRNGGCAQGAFQKLLKSTGERCSKIFDKFVDPFAEVEQPTDRTV</sequence>
<protein>
    <submittedName>
        <fullName evidence="2">Uncharacterized protein</fullName>
    </submittedName>
</protein>
<feature type="region of interest" description="Disordered" evidence="1">
    <location>
        <begin position="1"/>
        <end position="47"/>
    </location>
</feature>